<evidence type="ECO:0000256" key="2">
    <source>
        <dbReference type="ARBA" id="ARBA00022448"/>
    </source>
</evidence>
<dbReference type="PANTHER" id="PTHR47737:SF1">
    <property type="entry name" value="GLYCINE BETAINE_PROLINE BETAINE TRANSPORT SYSTEM PERMEASE PROTEIN PROW"/>
    <property type="match status" value="1"/>
</dbReference>
<dbReference type="InterPro" id="IPR007210">
    <property type="entry name" value="ABC_Gly_betaine_transp_sub-bd"/>
</dbReference>
<proteinExistence type="predicted"/>
<evidence type="ECO:0000313" key="8">
    <source>
        <dbReference type="Proteomes" id="UP000094652"/>
    </source>
</evidence>
<dbReference type="Proteomes" id="UP000094652">
    <property type="component" value="Chromosome"/>
</dbReference>
<evidence type="ECO:0000256" key="5">
    <source>
        <dbReference type="SAM" id="SignalP"/>
    </source>
</evidence>
<comment type="subcellular location">
    <subcellularLocation>
        <location evidence="1">Cell membrane</location>
    </subcellularLocation>
</comment>
<accession>A0A1D7XME2</accession>
<dbReference type="PROSITE" id="PS51257">
    <property type="entry name" value="PROKAR_LIPOPROTEIN"/>
    <property type="match status" value="1"/>
</dbReference>
<dbReference type="GO" id="GO:0031460">
    <property type="term" value="P:glycine betaine transport"/>
    <property type="evidence" value="ECO:0007669"/>
    <property type="project" value="TreeGrafter"/>
</dbReference>
<keyword evidence="3" id="KW-1003">Cell membrane</keyword>
<dbReference type="Pfam" id="PF04069">
    <property type="entry name" value="OpuAC"/>
    <property type="match status" value="1"/>
</dbReference>
<name>A0A1D7XME2_9CLOT</name>
<keyword evidence="4" id="KW-0472">Membrane</keyword>
<dbReference type="GO" id="GO:0015226">
    <property type="term" value="F:carnitine transmembrane transporter activity"/>
    <property type="evidence" value="ECO:0007669"/>
    <property type="project" value="TreeGrafter"/>
</dbReference>
<dbReference type="Gene3D" id="3.10.105.10">
    <property type="entry name" value="Dipeptide-binding Protein, Domain 3"/>
    <property type="match status" value="2"/>
</dbReference>
<sequence>MMHKNLKKIMSLAFVGVLAIGMLAGCGKNSTQKAENSKGKVTLGYVNWAEGVAMTNLVKVVLEDKMGYEVDMKQGEAGMIYTSLSTGDMDAFLDGWLPVTHKDYMERYKDGIEKLGANFEGAKIGLVVPKYMDINSIEDLNKIKDKVDGKIIGIDPGAGIMKTTNKVIKDYGLDLELMEGSGATMTAMLKKAEDEKTPIVVTGWKPHWKFARWDLKFLEDPKKAYGEAENIYTIARKDFAKDMPEVAQFLNNFKMDDKQLGSLMGDIQENSKKDPLEVAKNWMKNNEDLVNSWIPKE</sequence>
<dbReference type="AlphaFoldDB" id="A0A1D7XME2"/>
<dbReference type="GO" id="GO:0015871">
    <property type="term" value="P:choline transport"/>
    <property type="evidence" value="ECO:0007669"/>
    <property type="project" value="TreeGrafter"/>
</dbReference>
<dbReference type="CDD" id="cd13639">
    <property type="entry name" value="PBP2_OpuAC_like"/>
    <property type="match status" value="1"/>
</dbReference>
<dbReference type="GO" id="GO:0005275">
    <property type="term" value="F:amine transmembrane transporter activity"/>
    <property type="evidence" value="ECO:0007669"/>
    <property type="project" value="TreeGrafter"/>
</dbReference>
<evidence type="ECO:0000256" key="4">
    <source>
        <dbReference type="ARBA" id="ARBA00023136"/>
    </source>
</evidence>
<feature type="signal peptide" evidence="5">
    <location>
        <begin position="1"/>
        <end position="24"/>
    </location>
</feature>
<dbReference type="GO" id="GO:0043190">
    <property type="term" value="C:ATP-binding cassette (ABC) transporter complex"/>
    <property type="evidence" value="ECO:0007669"/>
    <property type="project" value="InterPro"/>
</dbReference>
<dbReference type="Gene3D" id="3.40.190.100">
    <property type="entry name" value="Glycine betaine-binding periplasmic protein, domain 2"/>
    <property type="match status" value="1"/>
</dbReference>
<keyword evidence="8" id="KW-1185">Reference proteome</keyword>
<evidence type="ECO:0000259" key="6">
    <source>
        <dbReference type="Pfam" id="PF04069"/>
    </source>
</evidence>
<dbReference type="PANTHER" id="PTHR47737">
    <property type="entry name" value="GLYCINE BETAINE/PROLINE BETAINE TRANSPORT SYSTEM PERMEASE PROTEIN PROW"/>
    <property type="match status" value="1"/>
</dbReference>
<feature type="chain" id="PRO_5039662074" evidence="5">
    <location>
        <begin position="25"/>
        <end position="297"/>
    </location>
</feature>
<dbReference type="OrthoDB" id="9787902at2"/>
<dbReference type="EMBL" id="CP017253">
    <property type="protein sequence ID" value="AOR24350.2"/>
    <property type="molecule type" value="Genomic_DNA"/>
</dbReference>
<evidence type="ECO:0000313" key="7">
    <source>
        <dbReference type="EMBL" id="AOR24350.2"/>
    </source>
</evidence>
<keyword evidence="2" id="KW-0813">Transport</keyword>
<dbReference type="KEGG" id="ctae:BGI42_11660"/>
<reference evidence="8" key="1">
    <citation type="submission" date="2016-09" db="EMBL/GenBank/DDBJ databases">
        <title>Genomics of Clostridium taeniosporum, an organism which forms endospores with ribbon-like appendages.</title>
        <authorList>
            <person name="Walker J.R."/>
        </authorList>
    </citation>
    <scope>NUCLEOTIDE SEQUENCE [LARGE SCALE GENOMIC DNA]</scope>
    <source>
        <strain evidence="8">1/k</strain>
    </source>
</reference>
<evidence type="ECO:0000256" key="3">
    <source>
        <dbReference type="ARBA" id="ARBA00022475"/>
    </source>
</evidence>
<feature type="domain" description="ABC-type glycine betaine transport system substrate-binding" evidence="6">
    <location>
        <begin position="40"/>
        <end position="285"/>
    </location>
</feature>
<keyword evidence="5" id="KW-0732">Signal</keyword>
<organism evidence="7 8">
    <name type="scientific">Clostridium taeniosporum</name>
    <dbReference type="NCBI Taxonomy" id="394958"/>
    <lineage>
        <taxon>Bacteria</taxon>
        <taxon>Bacillati</taxon>
        <taxon>Bacillota</taxon>
        <taxon>Clostridia</taxon>
        <taxon>Eubacteriales</taxon>
        <taxon>Clostridiaceae</taxon>
        <taxon>Clostridium</taxon>
    </lineage>
</organism>
<evidence type="ECO:0000256" key="1">
    <source>
        <dbReference type="ARBA" id="ARBA00004236"/>
    </source>
</evidence>
<dbReference type="SUPFAM" id="SSF53850">
    <property type="entry name" value="Periplasmic binding protein-like II"/>
    <property type="match status" value="1"/>
</dbReference>
<dbReference type="STRING" id="394958.BGI42_11660"/>
<protein>
    <submittedName>
        <fullName evidence="7">Glycine/betaine ABC transporter</fullName>
    </submittedName>
</protein>
<gene>
    <name evidence="7" type="ORF">BGI42_11660</name>
</gene>